<accession>A0ACA9PH90</accession>
<reference evidence="1" key="1">
    <citation type="submission" date="2021-06" db="EMBL/GenBank/DDBJ databases">
        <authorList>
            <person name="Kallberg Y."/>
            <person name="Tangrot J."/>
            <person name="Rosling A."/>
        </authorList>
    </citation>
    <scope>NUCLEOTIDE SEQUENCE</scope>
    <source>
        <strain evidence="1">MA461A</strain>
    </source>
</reference>
<gene>
    <name evidence="1" type="ORF">RPERSI_LOCUS10418</name>
</gene>
<evidence type="ECO:0000313" key="2">
    <source>
        <dbReference type="Proteomes" id="UP000789920"/>
    </source>
</evidence>
<evidence type="ECO:0000313" key="1">
    <source>
        <dbReference type="EMBL" id="CAG8709149.1"/>
    </source>
</evidence>
<feature type="non-terminal residue" evidence="1">
    <location>
        <position position="1"/>
    </location>
</feature>
<keyword evidence="2" id="KW-1185">Reference proteome</keyword>
<name>A0ACA9PH90_9GLOM</name>
<protein>
    <submittedName>
        <fullName evidence="1">36079_t:CDS:1</fullName>
    </submittedName>
</protein>
<sequence length="148" mass="17123">DQTSYLEIPEDESLFLPAERPIHPKPIVNMPILRKKSTRMKTTDLIDLEEGKSTKDPDVEMEEVHEDHESQELQDPITQNQDQDQDESAKLLEKIILYDEGPVAGEVEDDQRKQLLELLRENPDLCVQDISELGRTDIIRYCIPTQDI</sequence>
<proteinExistence type="predicted"/>
<comment type="caution">
    <text evidence="1">The sequence shown here is derived from an EMBL/GenBank/DDBJ whole genome shotgun (WGS) entry which is preliminary data.</text>
</comment>
<dbReference type="EMBL" id="CAJVQC010020595">
    <property type="protein sequence ID" value="CAG8709149.1"/>
    <property type="molecule type" value="Genomic_DNA"/>
</dbReference>
<dbReference type="Proteomes" id="UP000789920">
    <property type="component" value="Unassembled WGS sequence"/>
</dbReference>
<organism evidence="1 2">
    <name type="scientific">Racocetra persica</name>
    <dbReference type="NCBI Taxonomy" id="160502"/>
    <lineage>
        <taxon>Eukaryota</taxon>
        <taxon>Fungi</taxon>
        <taxon>Fungi incertae sedis</taxon>
        <taxon>Mucoromycota</taxon>
        <taxon>Glomeromycotina</taxon>
        <taxon>Glomeromycetes</taxon>
        <taxon>Diversisporales</taxon>
        <taxon>Gigasporaceae</taxon>
        <taxon>Racocetra</taxon>
    </lineage>
</organism>